<keyword evidence="5 7" id="KW-0067">ATP-binding</keyword>
<keyword evidence="8" id="KW-1185">Reference proteome</keyword>
<name>A0A2S9IQX2_9HYPH</name>
<dbReference type="InterPro" id="IPR003593">
    <property type="entry name" value="AAA+_ATPase"/>
</dbReference>
<protein>
    <submittedName>
        <fullName evidence="7">ABC transporter ATP-binding protein</fullName>
    </submittedName>
</protein>
<dbReference type="Pfam" id="PF00005">
    <property type="entry name" value="ABC_tran"/>
    <property type="match status" value="2"/>
</dbReference>
<feature type="domain" description="ABC transporter" evidence="6">
    <location>
        <begin position="294"/>
        <end position="536"/>
    </location>
</feature>
<gene>
    <name evidence="7" type="ORF">C5748_14220</name>
</gene>
<keyword evidence="3" id="KW-0813">Transport</keyword>
<comment type="caution">
    <text evidence="7">The sequence shown here is derived from an EMBL/GenBank/DDBJ whole genome shotgun (WGS) entry which is preliminary data.</text>
</comment>
<evidence type="ECO:0000256" key="2">
    <source>
        <dbReference type="ARBA" id="ARBA00005417"/>
    </source>
</evidence>
<dbReference type="PANTHER" id="PTHR43776">
    <property type="entry name" value="TRANSPORT ATP-BINDING PROTEIN"/>
    <property type="match status" value="1"/>
</dbReference>
<dbReference type="InterPro" id="IPR017871">
    <property type="entry name" value="ABC_transporter-like_CS"/>
</dbReference>
<dbReference type="InterPro" id="IPR003439">
    <property type="entry name" value="ABC_transporter-like_ATP-bd"/>
</dbReference>
<dbReference type="InterPro" id="IPR027417">
    <property type="entry name" value="P-loop_NTPase"/>
</dbReference>
<dbReference type="PROSITE" id="PS50893">
    <property type="entry name" value="ABC_TRANSPORTER_2"/>
    <property type="match status" value="2"/>
</dbReference>
<organism evidence="7 8">
    <name type="scientific">Phyllobacterium phragmitis</name>
    <dbReference type="NCBI Taxonomy" id="2670329"/>
    <lineage>
        <taxon>Bacteria</taxon>
        <taxon>Pseudomonadati</taxon>
        <taxon>Pseudomonadota</taxon>
        <taxon>Alphaproteobacteria</taxon>
        <taxon>Hyphomicrobiales</taxon>
        <taxon>Phyllobacteriaceae</taxon>
        <taxon>Phyllobacterium</taxon>
    </lineage>
</organism>
<evidence type="ECO:0000313" key="8">
    <source>
        <dbReference type="Proteomes" id="UP000239434"/>
    </source>
</evidence>
<dbReference type="Proteomes" id="UP000239434">
    <property type="component" value="Unassembled WGS sequence"/>
</dbReference>
<dbReference type="AlphaFoldDB" id="A0A2S9IQX2"/>
<dbReference type="InterPro" id="IPR050319">
    <property type="entry name" value="ABC_transp_ATP-bind"/>
</dbReference>
<reference evidence="7 8" key="1">
    <citation type="submission" date="2018-02" db="EMBL/GenBank/DDBJ databases">
        <title>The draft genome of Phyllobacterium sp. 1N-3.</title>
        <authorList>
            <person name="Liu L."/>
            <person name="Li L."/>
            <person name="Zhang X."/>
            <person name="Wang T."/>
            <person name="Liang L."/>
        </authorList>
    </citation>
    <scope>NUCLEOTIDE SEQUENCE [LARGE SCALE GENOMIC DNA]</scope>
    <source>
        <strain evidence="7 8">1N-3</strain>
    </source>
</reference>
<dbReference type="GO" id="GO:0005524">
    <property type="term" value="F:ATP binding"/>
    <property type="evidence" value="ECO:0007669"/>
    <property type="project" value="UniProtKB-KW"/>
</dbReference>
<comment type="subcellular location">
    <subcellularLocation>
        <location evidence="1">Cell inner membrane</location>
        <topology evidence="1">Peripheral membrane protein</topology>
    </subcellularLocation>
</comment>
<dbReference type="GO" id="GO:0055085">
    <property type="term" value="P:transmembrane transport"/>
    <property type="evidence" value="ECO:0007669"/>
    <property type="project" value="UniProtKB-ARBA"/>
</dbReference>
<accession>A0A2S9IQX2</accession>
<dbReference type="GO" id="GO:0015833">
    <property type="term" value="P:peptide transport"/>
    <property type="evidence" value="ECO:0007669"/>
    <property type="project" value="InterPro"/>
</dbReference>
<dbReference type="GO" id="GO:0005886">
    <property type="term" value="C:plasma membrane"/>
    <property type="evidence" value="ECO:0007669"/>
    <property type="project" value="UniProtKB-SubCell"/>
</dbReference>
<evidence type="ECO:0000259" key="6">
    <source>
        <dbReference type="PROSITE" id="PS50893"/>
    </source>
</evidence>
<dbReference type="CDD" id="cd03257">
    <property type="entry name" value="ABC_NikE_OppD_transporters"/>
    <property type="match status" value="2"/>
</dbReference>
<comment type="similarity">
    <text evidence="2">Belongs to the ABC transporter superfamily.</text>
</comment>
<keyword evidence="4" id="KW-0547">Nucleotide-binding</keyword>
<evidence type="ECO:0000256" key="4">
    <source>
        <dbReference type="ARBA" id="ARBA00022741"/>
    </source>
</evidence>
<dbReference type="SMART" id="SM00382">
    <property type="entry name" value="AAA"/>
    <property type="match status" value="2"/>
</dbReference>
<dbReference type="PROSITE" id="PS00211">
    <property type="entry name" value="ABC_TRANSPORTER_1"/>
    <property type="match status" value="2"/>
</dbReference>
<sequence>MMTNATHNIQQGSSLLDITSLRVSFSGSDVIQGVDFALGRGEILGVVGESGSGKTVTCRALIGLLPDQAASSGRMMFDGRNYDLSDRAACAGLRGRDISMIFQDPMSALDPLMRIRRQLALRGAGGAQAEQLLAQAGFPDPASVLDRYPHQLSGGQCQRIVIACAMASSPRLLVADEPTTALDVTIQAGILHLLRETVRQRGMSMLFITHDLSVVSELCDRVLVMRYGKIEEVGKTDRLLRHPRALYTRSLLAAIPRPETKGQRLPTLEDMQAGTDMPPMPPAPFINRSHEPVLRFRNICVDYKRSDGQAFRAVDDINLDIYGNEILGIVGESGSGKSTLAKSAVGLVRPSMGEVLIEGQRVDWDKAARAERRKIQYIFQDPRGALDPVRRVLSQVREPLDVHGIGESAERDWIAATELGRAGLEPRHYQRKPGTLSGGQRQRVTIARALALDPKILICDESVSALDVSVQARILNTLLEIRAQRNIAILFISHDLSVIQHLCDRIVVMQAGKIVESGLTDVVWQNPAESYTRELLRSLPQLPVANRYEEVLPA</sequence>
<evidence type="ECO:0000256" key="1">
    <source>
        <dbReference type="ARBA" id="ARBA00004417"/>
    </source>
</evidence>
<dbReference type="Pfam" id="PF08352">
    <property type="entry name" value="oligo_HPY"/>
    <property type="match status" value="2"/>
</dbReference>
<dbReference type="GO" id="GO:0016887">
    <property type="term" value="F:ATP hydrolysis activity"/>
    <property type="evidence" value="ECO:0007669"/>
    <property type="project" value="InterPro"/>
</dbReference>
<proteinExistence type="inferred from homology"/>
<feature type="domain" description="ABC transporter" evidence="6">
    <location>
        <begin position="16"/>
        <end position="252"/>
    </location>
</feature>
<dbReference type="PANTHER" id="PTHR43776:SF7">
    <property type="entry name" value="D,D-DIPEPTIDE TRANSPORT ATP-BINDING PROTEIN DDPF-RELATED"/>
    <property type="match status" value="1"/>
</dbReference>
<evidence type="ECO:0000256" key="5">
    <source>
        <dbReference type="ARBA" id="ARBA00022840"/>
    </source>
</evidence>
<dbReference type="InterPro" id="IPR013563">
    <property type="entry name" value="Oligopep_ABC_C"/>
</dbReference>
<dbReference type="SUPFAM" id="SSF52540">
    <property type="entry name" value="P-loop containing nucleoside triphosphate hydrolases"/>
    <property type="match status" value="2"/>
</dbReference>
<evidence type="ECO:0000256" key="3">
    <source>
        <dbReference type="ARBA" id="ARBA00022448"/>
    </source>
</evidence>
<dbReference type="EMBL" id="PVBR01000009">
    <property type="protein sequence ID" value="PRD42920.1"/>
    <property type="molecule type" value="Genomic_DNA"/>
</dbReference>
<dbReference type="Gene3D" id="3.40.50.300">
    <property type="entry name" value="P-loop containing nucleotide triphosphate hydrolases"/>
    <property type="match status" value="2"/>
</dbReference>
<evidence type="ECO:0000313" key="7">
    <source>
        <dbReference type="EMBL" id="PRD42920.1"/>
    </source>
</evidence>